<evidence type="ECO:0008006" key="5">
    <source>
        <dbReference type="Google" id="ProtNLM"/>
    </source>
</evidence>
<proteinExistence type="predicted"/>
<keyword evidence="1" id="KW-0812">Transmembrane</keyword>
<keyword evidence="1" id="KW-1133">Transmembrane helix</keyword>
<feature type="transmembrane region" description="Helical" evidence="1">
    <location>
        <begin position="71"/>
        <end position="91"/>
    </location>
</feature>
<comment type="caution">
    <text evidence="3">The sequence shown here is derived from an EMBL/GenBank/DDBJ whole genome shotgun (WGS) entry which is preliminary data.</text>
</comment>
<accession>A0A8H7W435</accession>
<feature type="chain" id="PRO_5034900516" description="DUF4267 domain-containing protein" evidence="2">
    <location>
        <begin position="27"/>
        <end position="148"/>
    </location>
</feature>
<dbReference type="InterPro" id="IPR025363">
    <property type="entry name" value="DUF4267"/>
</dbReference>
<dbReference type="Pfam" id="PF14087">
    <property type="entry name" value="DUF4267"/>
    <property type="match status" value="1"/>
</dbReference>
<protein>
    <recommendedName>
        <fullName evidence="5">DUF4267 domain-containing protein</fullName>
    </recommendedName>
</protein>
<feature type="transmembrane region" description="Helical" evidence="1">
    <location>
        <begin position="126"/>
        <end position="145"/>
    </location>
</feature>
<keyword evidence="1" id="KW-0472">Membrane</keyword>
<feature type="transmembrane region" description="Helical" evidence="1">
    <location>
        <begin position="98"/>
        <end position="120"/>
    </location>
</feature>
<evidence type="ECO:0000313" key="3">
    <source>
        <dbReference type="EMBL" id="KAG4411568.1"/>
    </source>
</evidence>
<evidence type="ECO:0000256" key="1">
    <source>
        <dbReference type="SAM" id="Phobius"/>
    </source>
</evidence>
<sequence length="148" mass="15537">MGYLLPLFKVISLTFALLAIGTGAQAIFDPIGFSKSFGLDLDTTSNPSQNSKKDDSFSFKSNHQHAVAQSYIALMGIRQLATGLILLTFAYQGKWMEMATVLAIIGIVVAGTDGVYLARAGLQGKGIFHAIPGALISALACGVLLSNA</sequence>
<dbReference type="AlphaFoldDB" id="A0A8H7W435"/>
<evidence type="ECO:0000256" key="2">
    <source>
        <dbReference type="SAM" id="SignalP"/>
    </source>
</evidence>
<gene>
    <name evidence="3" type="ORF">IFR04_015286</name>
</gene>
<keyword evidence="2" id="KW-0732">Signal</keyword>
<dbReference type="OrthoDB" id="5594884at2759"/>
<dbReference type="EMBL" id="JAFJYH010000460">
    <property type="protein sequence ID" value="KAG4411568.1"/>
    <property type="molecule type" value="Genomic_DNA"/>
</dbReference>
<name>A0A8H7W435_9HELO</name>
<reference evidence="3" key="1">
    <citation type="submission" date="2021-02" db="EMBL/GenBank/DDBJ databases">
        <title>Genome sequence Cadophora malorum strain M34.</title>
        <authorList>
            <person name="Stefanovic E."/>
            <person name="Vu D."/>
            <person name="Scully C."/>
            <person name="Dijksterhuis J."/>
            <person name="Roader J."/>
            <person name="Houbraken J."/>
        </authorList>
    </citation>
    <scope>NUCLEOTIDE SEQUENCE</scope>
    <source>
        <strain evidence="3">M34</strain>
    </source>
</reference>
<keyword evidence="4" id="KW-1185">Reference proteome</keyword>
<dbReference type="Proteomes" id="UP000664132">
    <property type="component" value="Unassembled WGS sequence"/>
</dbReference>
<evidence type="ECO:0000313" key="4">
    <source>
        <dbReference type="Proteomes" id="UP000664132"/>
    </source>
</evidence>
<feature type="signal peptide" evidence="2">
    <location>
        <begin position="1"/>
        <end position="26"/>
    </location>
</feature>
<organism evidence="3 4">
    <name type="scientific">Cadophora malorum</name>
    <dbReference type="NCBI Taxonomy" id="108018"/>
    <lineage>
        <taxon>Eukaryota</taxon>
        <taxon>Fungi</taxon>
        <taxon>Dikarya</taxon>
        <taxon>Ascomycota</taxon>
        <taxon>Pezizomycotina</taxon>
        <taxon>Leotiomycetes</taxon>
        <taxon>Helotiales</taxon>
        <taxon>Ploettnerulaceae</taxon>
        <taxon>Cadophora</taxon>
    </lineage>
</organism>